<evidence type="ECO:0000256" key="1">
    <source>
        <dbReference type="SAM" id="MobiDB-lite"/>
    </source>
</evidence>
<evidence type="ECO:0000313" key="3">
    <source>
        <dbReference type="Proteomes" id="UP001555786"/>
    </source>
</evidence>
<proteinExistence type="predicted"/>
<name>A0ABV3PHA8_9HYPH</name>
<dbReference type="Proteomes" id="UP001555786">
    <property type="component" value="Unassembled WGS sequence"/>
</dbReference>
<organism evidence="2 3">
    <name type="scientific">Labrys neptuniae</name>
    <dbReference type="NCBI Taxonomy" id="376174"/>
    <lineage>
        <taxon>Bacteria</taxon>
        <taxon>Pseudomonadati</taxon>
        <taxon>Pseudomonadota</taxon>
        <taxon>Alphaproteobacteria</taxon>
        <taxon>Hyphomicrobiales</taxon>
        <taxon>Xanthobacteraceae</taxon>
        <taxon>Labrys</taxon>
    </lineage>
</organism>
<dbReference type="RefSeq" id="WP_156771730.1">
    <property type="nucleotide sequence ID" value="NZ_JBFNQD010000001.1"/>
</dbReference>
<reference evidence="2 3" key="1">
    <citation type="submission" date="2024-07" db="EMBL/GenBank/DDBJ databases">
        <title>Description of Labrys sedimenti sp. nov., isolated from a diclofenac-degrading enrichment culture.</title>
        <authorList>
            <person name="Tancsics A."/>
            <person name="Csepanyi A."/>
        </authorList>
    </citation>
    <scope>NUCLEOTIDE SEQUENCE [LARGE SCALE GENOMIC DNA]</scope>
    <source>
        <strain evidence="2 3">LMG 23578</strain>
    </source>
</reference>
<feature type="region of interest" description="Disordered" evidence="1">
    <location>
        <begin position="1"/>
        <end position="54"/>
    </location>
</feature>
<dbReference type="EMBL" id="JBFNQD010000001">
    <property type="protein sequence ID" value="MEW9304714.1"/>
    <property type="molecule type" value="Genomic_DNA"/>
</dbReference>
<comment type="caution">
    <text evidence="2">The sequence shown here is derived from an EMBL/GenBank/DDBJ whole genome shotgun (WGS) entry which is preliminary data.</text>
</comment>
<sequence>MNRTGGRYYEDPKTGVVTRAEPQTDAPAPAEPAPPVSEPSTDPETVASKAGKKG</sequence>
<gene>
    <name evidence="2" type="ORF">ABXS05_04150</name>
</gene>
<accession>A0ABV3PHA8</accession>
<evidence type="ECO:0000313" key="2">
    <source>
        <dbReference type="EMBL" id="MEW9304714.1"/>
    </source>
</evidence>
<protein>
    <submittedName>
        <fullName evidence="2">Uncharacterized protein</fullName>
    </submittedName>
</protein>
<keyword evidence="3" id="KW-1185">Reference proteome</keyword>